<protein>
    <submittedName>
        <fullName evidence="2">Uncharacterized protein</fullName>
    </submittedName>
</protein>
<dbReference type="RefSeq" id="WP_338258185.1">
    <property type="nucleotide sequence ID" value="NZ_BSRI01000002.1"/>
</dbReference>
<organism evidence="2 3">
    <name type="scientific">Dictyobacter halimunensis</name>
    <dbReference type="NCBI Taxonomy" id="3026934"/>
    <lineage>
        <taxon>Bacteria</taxon>
        <taxon>Bacillati</taxon>
        <taxon>Chloroflexota</taxon>
        <taxon>Ktedonobacteria</taxon>
        <taxon>Ktedonobacterales</taxon>
        <taxon>Dictyobacteraceae</taxon>
        <taxon>Dictyobacter</taxon>
    </lineage>
</organism>
<dbReference type="Proteomes" id="UP001344906">
    <property type="component" value="Unassembled WGS sequence"/>
</dbReference>
<keyword evidence="1" id="KW-0472">Membrane</keyword>
<evidence type="ECO:0000313" key="3">
    <source>
        <dbReference type="Proteomes" id="UP001344906"/>
    </source>
</evidence>
<sequence length="79" mass="9627">MNYLVLYMLFFCMCLLVSMMVLLRMFSHRYTLQDQYIRYKSRLDYLNKLSIVVLIITGVAFLMTYLILKQQLFAHIRLF</sequence>
<accession>A0ABQ6G781</accession>
<keyword evidence="1" id="KW-1133">Transmembrane helix</keyword>
<comment type="caution">
    <text evidence="2">The sequence shown here is derived from an EMBL/GenBank/DDBJ whole genome shotgun (WGS) entry which is preliminary data.</text>
</comment>
<reference evidence="2 3" key="1">
    <citation type="submission" date="2023-02" db="EMBL/GenBank/DDBJ databases">
        <title>Dictyobacter halimunensis sp. nov., a new member of the class Ktedonobacteria from forest soil in a geothermal area.</title>
        <authorList>
            <person name="Rachmania M.K."/>
            <person name="Ningsih F."/>
            <person name="Sakai Y."/>
            <person name="Yabe S."/>
            <person name="Yokota A."/>
            <person name="Sjamsuridzal W."/>
        </authorList>
    </citation>
    <scope>NUCLEOTIDE SEQUENCE [LARGE SCALE GENOMIC DNA]</scope>
    <source>
        <strain evidence="2 3">S3.2.2.5</strain>
    </source>
</reference>
<keyword evidence="3" id="KW-1185">Reference proteome</keyword>
<feature type="transmembrane region" description="Helical" evidence="1">
    <location>
        <begin position="6"/>
        <end position="26"/>
    </location>
</feature>
<feature type="transmembrane region" description="Helical" evidence="1">
    <location>
        <begin position="46"/>
        <end position="68"/>
    </location>
</feature>
<dbReference type="EMBL" id="BSRI01000002">
    <property type="protein sequence ID" value="GLV60947.1"/>
    <property type="molecule type" value="Genomic_DNA"/>
</dbReference>
<evidence type="ECO:0000256" key="1">
    <source>
        <dbReference type="SAM" id="Phobius"/>
    </source>
</evidence>
<evidence type="ECO:0000313" key="2">
    <source>
        <dbReference type="EMBL" id="GLV60947.1"/>
    </source>
</evidence>
<keyword evidence="1" id="KW-0812">Transmembrane</keyword>
<proteinExistence type="predicted"/>
<name>A0ABQ6G781_9CHLR</name>
<gene>
    <name evidence="2" type="ORF">KDH_77650</name>
</gene>